<evidence type="ECO:0000313" key="3">
    <source>
        <dbReference type="EMBL" id="MFC4309452.1"/>
    </source>
</evidence>
<feature type="chain" id="PRO_5047028299" evidence="1">
    <location>
        <begin position="22"/>
        <end position="300"/>
    </location>
</feature>
<accession>A0ABV8SR37</accession>
<dbReference type="RefSeq" id="WP_380596504.1">
    <property type="nucleotide sequence ID" value="NZ_JBHSDU010000003.1"/>
</dbReference>
<evidence type="ECO:0000256" key="1">
    <source>
        <dbReference type="SAM" id="SignalP"/>
    </source>
</evidence>
<dbReference type="Gene3D" id="2.60.120.560">
    <property type="entry name" value="Exo-inulinase, domain 1"/>
    <property type="match status" value="1"/>
</dbReference>
<protein>
    <submittedName>
        <fullName evidence="3">DUF1080 domain-containing protein</fullName>
    </submittedName>
</protein>
<name>A0ABV8SR37_9GAMM</name>
<evidence type="ECO:0000259" key="2">
    <source>
        <dbReference type="Pfam" id="PF06439"/>
    </source>
</evidence>
<dbReference type="EMBL" id="JBHSDU010000003">
    <property type="protein sequence ID" value="MFC4309452.1"/>
    <property type="molecule type" value="Genomic_DNA"/>
</dbReference>
<evidence type="ECO:0000313" key="4">
    <source>
        <dbReference type="Proteomes" id="UP001595904"/>
    </source>
</evidence>
<sequence length="300" mass="32933">MRTANMLTMACVLLGTSPVLAQSTPPPAPTVPAGDWIELFNGKSLEGWTPKITKHALGENFADTFRVKNGLLQVRYDKYQNFDSQFGHLFYQTPYSYYRLVVEYRFVGEQAKGNPGAWAFRNSGAMLHSQDPKTMTRDQDFPISIEGQLLGGKSDGSARPTMNVCTPGTEIVVNGSLYPEHCLNSTSPTFDGDQWVRAEFLVLGSGQITHFVNGEKVLEYALPQYGGGVVHNHDPAAKPDGKLIEGGYISLQSESHPIDFRKVSLLNLAGCMDPKAGNYRAYYVKSEPAACQYARPAATP</sequence>
<keyword evidence="1" id="KW-0732">Signal</keyword>
<dbReference type="InterPro" id="IPR010496">
    <property type="entry name" value="AL/BT2_dom"/>
</dbReference>
<feature type="signal peptide" evidence="1">
    <location>
        <begin position="1"/>
        <end position="21"/>
    </location>
</feature>
<feature type="domain" description="3-keto-alpha-glucoside-1,2-lyase/3-keto-2-hydroxy-glucal hydratase" evidence="2">
    <location>
        <begin position="35"/>
        <end position="265"/>
    </location>
</feature>
<reference evidence="4" key="1">
    <citation type="journal article" date="2019" name="Int. J. Syst. Evol. Microbiol.">
        <title>The Global Catalogue of Microorganisms (GCM) 10K type strain sequencing project: providing services to taxonomists for standard genome sequencing and annotation.</title>
        <authorList>
            <consortium name="The Broad Institute Genomics Platform"/>
            <consortium name="The Broad Institute Genome Sequencing Center for Infectious Disease"/>
            <person name="Wu L."/>
            <person name="Ma J."/>
        </authorList>
    </citation>
    <scope>NUCLEOTIDE SEQUENCE [LARGE SCALE GENOMIC DNA]</scope>
    <source>
        <strain evidence="4">CGMCC 1.10759</strain>
    </source>
</reference>
<comment type="caution">
    <text evidence="3">The sequence shown here is derived from an EMBL/GenBank/DDBJ whole genome shotgun (WGS) entry which is preliminary data.</text>
</comment>
<gene>
    <name evidence="3" type="ORF">ACFPN2_10205</name>
</gene>
<organism evidence="3 4">
    <name type="scientific">Steroidobacter flavus</name>
    <dbReference type="NCBI Taxonomy" id="1842136"/>
    <lineage>
        <taxon>Bacteria</taxon>
        <taxon>Pseudomonadati</taxon>
        <taxon>Pseudomonadota</taxon>
        <taxon>Gammaproteobacteria</taxon>
        <taxon>Steroidobacterales</taxon>
        <taxon>Steroidobacteraceae</taxon>
        <taxon>Steroidobacter</taxon>
    </lineage>
</organism>
<dbReference type="Pfam" id="PF06439">
    <property type="entry name" value="3keto-disac_hyd"/>
    <property type="match status" value="1"/>
</dbReference>
<dbReference type="Proteomes" id="UP001595904">
    <property type="component" value="Unassembled WGS sequence"/>
</dbReference>
<keyword evidence="4" id="KW-1185">Reference proteome</keyword>
<proteinExistence type="predicted"/>